<keyword evidence="1" id="KW-1015">Disulfide bond</keyword>
<feature type="compositionally biased region" description="Low complexity" evidence="2">
    <location>
        <begin position="303"/>
        <end position="326"/>
    </location>
</feature>
<reference evidence="5" key="2">
    <citation type="submission" date="2020-10" db="UniProtKB">
        <authorList>
            <consortium name="WormBaseParasite"/>
        </authorList>
    </citation>
    <scope>IDENTIFICATION</scope>
</reference>
<feature type="disulfide bond" evidence="1">
    <location>
        <begin position="512"/>
        <end position="546"/>
    </location>
</feature>
<dbReference type="AlphaFoldDB" id="A0A7E4VCA6"/>
<sequence>MTTLDSTRATRNPPTYGTDKTTHDATKTTDSININTTPVTQQTAKISDFTGSNTVTELTTSKPTERVVPDPTGITTTRNGSSIDGLTTTTPLPPTSGPNVECPNLFIYDDALKQCVVDGNIPNHELTETECKAAGGHINGTKCVTEVVKPTSSQPSCTDITDPACLPPPFEMTTLTPITTVETTSSTRTDEPETTTAMDFTTPKSTEHTTTSDIAGLSGGTTRTLTSGSTGVTKNESSSDGRTTTTPQPSTSGPEKTTYDPLKMTDSNVTADTIAPSMTKTTGGTASEIVTTNNITPEPTGVTKNGSSSDSSTTTTTQPPTAGTDKTTIKPPTTLNVTGSETVTTTPPETSPSLNSTSNGTSATSIPYSTGATSFTTQNIPTSTNPATLNASMPSTLTRNLTNQNFDFNISHNCPIGFMITSHFCIGVWTPDCETKHNGYKYEEACFIRFDDSGSNVGKREIACDNLGATVKSNGANVTELSTSTALETTTTATTTTTTTTTIKPPPSPPQCRNIWTSCWKQRELCGDPTWFLRMINNCAVTCGYCHCQKNLINCRINHQYDRPPPPLPPRPAPYCRDIGSNCEKRLCNISKGYHDLYFINCKRTCGYC</sequence>
<name>A0A7E4VCA6_PANRE</name>
<evidence type="ECO:0000256" key="1">
    <source>
        <dbReference type="PROSITE-ProRule" id="PRU01005"/>
    </source>
</evidence>
<reference evidence="4" key="1">
    <citation type="journal article" date="2013" name="Genetics">
        <title>The draft genome and transcriptome of Panagrellus redivivus are shaped by the harsh demands of a free-living lifestyle.</title>
        <authorList>
            <person name="Srinivasan J."/>
            <person name="Dillman A.R."/>
            <person name="Macchietto M.G."/>
            <person name="Heikkinen L."/>
            <person name="Lakso M."/>
            <person name="Fracchia K.M."/>
            <person name="Antoshechkin I."/>
            <person name="Mortazavi A."/>
            <person name="Wong G."/>
            <person name="Sternberg P.W."/>
        </authorList>
    </citation>
    <scope>NUCLEOTIDE SEQUENCE [LARGE SCALE GENOMIC DNA]</scope>
    <source>
        <strain evidence="4">MT8872</strain>
    </source>
</reference>
<dbReference type="Pfam" id="PF01549">
    <property type="entry name" value="ShK"/>
    <property type="match status" value="2"/>
</dbReference>
<feature type="domain" description="ShKT" evidence="3">
    <location>
        <begin position="576"/>
        <end position="609"/>
    </location>
</feature>
<feature type="compositionally biased region" description="Polar residues" evidence="2">
    <location>
        <begin position="265"/>
        <end position="297"/>
    </location>
</feature>
<feature type="compositionally biased region" description="Low complexity" evidence="2">
    <location>
        <begin position="201"/>
        <end position="211"/>
    </location>
</feature>
<feature type="compositionally biased region" description="Low complexity" evidence="2">
    <location>
        <begin position="489"/>
        <end position="502"/>
    </location>
</feature>
<feature type="region of interest" description="Disordered" evidence="2">
    <location>
        <begin position="178"/>
        <end position="363"/>
    </location>
</feature>
<dbReference type="PROSITE" id="PS51670">
    <property type="entry name" value="SHKT"/>
    <property type="match status" value="2"/>
</dbReference>
<evidence type="ECO:0000313" key="5">
    <source>
        <dbReference type="WBParaSite" id="Pan_g19105.t1"/>
    </source>
</evidence>
<evidence type="ECO:0000256" key="2">
    <source>
        <dbReference type="SAM" id="MobiDB-lite"/>
    </source>
</evidence>
<dbReference type="Proteomes" id="UP000492821">
    <property type="component" value="Unassembled WGS sequence"/>
</dbReference>
<feature type="region of interest" description="Disordered" evidence="2">
    <location>
        <begin position="489"/>
        <end position="509"/>
    </location>
</feature>
<feature type="region of interest" description="Disordered" evidence="2">
    <location>
        <begin position="61"/>
        <end position="97"/>
    </location>
</feature>
<protein>
    <submittedName>
        <fullName evidence="5">ShKT domain-containing protein</fullName>
    </submittedName>
</protein>
<evidence type="ECO:0000259" key="3">
    <source>
        <dbReference type="PROSITE" id="PS51670"/>
    </source>
</evidence>
<keyword evidence="4" id="KW-1185">Reference proteome</keyword>
<dbReference type="InterPro" id="IPR003582">
    <property type="entry name" value="ShKT_dom"/>
</dbReference>
<feature type="compositionally biased region" description="Low complexity" evidence="2">
    <location>
        <begin position="178"/>
        <end position="187"/>
    </location>
</feature>
<feature type="compositionally biased region" description="Low complexity" evidence="2">
    <location>
        <begin position="243"/>
        <end position="252"/>
    </location>
</feature>
<feature type="region of interest" description="Disordered" evidence="2">
    <location>
        <begin position="1"/>
        <end position="31"/>
    </location>
</feature>
<accession>A0A7E4VCA6</accession>
<feature type="domain" description="ShKT" evidence="3">
    <location>
        <begin position="512"/>
        <end position="546"/>
    </location>
</feature>
<feature type="compositionally biased region" description="Low complexity" evidence="2">
    <location>
        <begin position="333"/>
        <end position="359"/>
    </location>
</feature>
<feature type="compositionally biased region" description="Low complexity" evidence="2">
    <location>
        <begin position="220"/>
        <end position="231"/>
    </location>
</feature>
<proteinExistence type="predicted"/>
<dbReference type="SMART" id="SM00254">
    <property type="entry name" value="ShKT"/>
    <property type="match status" value="2"/>
</dbReference>
<feature type="compositionally biased region" description="Polar residues" evidence="2">
    <location>
        <begin position="1"/>
        <end position="15"/>
    </location>
</feature>
<dbReference type="WBParaSite" id="Pan_g19105.t1">
    <property type="protein sequence ID" value="Pan_g19105.t1"/>
    <property type="gene ID" value="Pan_g19105"/>
</dbReference>
<comment type="caution">
    <text evidence="1">Lacks conserved residue(s) required for the propagation of feature annotation.</text>
</comment>
<organism evidence="4 5">
    <name type="scientific">Panagrellus redivivus</name>
    <name type="common">Microworm</name>
    <dbReference type="NCBI Taxonomy" id="6233"/>
    <lineage>
        <taxon>Eukaryota</taxon>
        <taxon>Metazoa</taxon>
        <taxon>Ecdysozoa</taxon>
        <taxon>Nematoda</taxon>
        <taxon>Chromadorea</taxon>
        <taxon>Rhabditida</taxon>
        <taxon>Tylenchina</taxon>
        <taxon>Panagrolaimomorpha</taxon>
        <taxon>Panagrolaimoidea</taxon>
        <taxon>Panagrolaimidae</taxon>
        <taxon>Panagrellus</taxon>
    </lineage>
</organism>
<feature type="compositionally biased region" description="Polar residues" evidence="2">
    <location>
        <begin position="232"/>
        <end position="242"/>
    </location>
</feature>
<evidence type="ECO:0000313" key="4">
    <source>
        <dbReference type="Proteomes" id="UP000492821"/>
    </source>
</evidence>
<feature type="compositionally biased region" description="Polar residues" evidence="2">
    <location>
        <begin position="73"/>
        <end position="85"/>
    </location>
</feature>